<dbReference type="SMART" id="SM00232">
    <property type="entry name" value="JAB_MPN"/>
    <property type="match status" value="1"/>
</dbReference>
<dbReference type="InterPro" id="IPR015063">
    <property type="entry name" value="USP8_dimer"/>
</dbReference>
<accession>A0A2A9PKE6</accession>
<dbReference type="PANTHER" id="PTHR12947:SF13">
    <property type="entry name" value="FI19924P1"/>
    <property type="match status" value="1"/>
</dbReference>
<evidence type="ECO:0000313" key="11">
    <source>
        <dbReference type="EMBL" id="PFH61350.1"/>
    </source>
</evidence>
<keyword evidence="7" id="KW-0862">Zinc</keyword>
<dbReference type="CDD" id="cd08066">
    <property type="entry name" value="MPN_AMSH_like"/>
    <property type="match status" value="1"/>
</dbReference>
<keyword evidence="8" id="KW-0482">Metalloprotease</keyword>
<evidence type="ECO:0000256" key="9">
    <source>
        <dbReference type="SAM" id="MobiDB-lite"/>
    </source>
</evidence>
<comment type="caution">
    <text evidence="11">The sequence shown here is derived from an EMBL/GenBank/DDBJ whole genome shotgun (WGS) entry which is preliminary data.</text>
</comment>
<keyword evidence="5" id="KW-0833">Ubl conjugation pathway</keyword>
<reference evidence="11 12" key="2">
    <citation type="journal article" date="2017" name="Sci. Rep.">
        <title>Ant-infecting Ophiocordyceps genomes reveal a high diversity of potential behavioral manipulation genes and a possible major role for enterotoxins.</title>
        <authorList>
            <person name="de Bekker C."/>
            <person name="Ohm R.A."/>
            <person name="Evans H.C."/>
            <person name="Brachmann A."/>
            <person name="Hughes D.P."/>
        </authorList>
    </citation>
    <scope>NUCLEOTIDE SEQUENCE [LARGE SCALE GENOMIC DNA]</scope>
    <source>
        <strain evidence="11 12">SC16a</strain>
    </source>
</reference>
<evidence type="ECO:0000313" key="12">
    <source>
        <dbReference type="Proteomes" id="UP000037136"/>
    </source>
</evidence>
<keyword evidence="6" id="KW-0378">Hydrolase</keyword>
<dbReference type="InterPro" id="IPR044098">
    <property type="entry name" value="STAMBP/STALP-like_MPN"/>
</dbReference>
<evidence type="ECO:0000256" key="3">
    <source>
        <dbReference type="ARBA" id="ARBA00022670"/>
    </source>
</evidence>
<comment type="cofactor">
    <cofactor evidence="1">
        <name>Zn(2+)</name>
        <dbReference type="ChEBI" id="CHEBI:29105"/>
    </cofactor>
</comment>
<evidence type="ECO:0000256" key="1">
    <source>
        <dbReference type="ARBA" id="ARBA00001947"/>
    </source>
</evidence>
<sequence length="533" mass="60072">MEPRSSQRLMRPPPTVSSLVAQAENFSFNTNIPFKHWARAAETLYHEASFAISDGDYGRAYTMLYRHSVLVLKCLPSHPQFKEADSRRAFRPLSRRIDLALDHLERIKPVLEDDYAEWERMAAEVGTAPFQSSNAYADFATRDPTLSGPAKVLDASEHQELAVDLAQKELARRDRVKRVSRLPASAESGHGDSPRSVQELDESSLQRQMETARRAWSLDQQDQGDEVNTRDPAAAPRAPPSQPYYPSIARSKPVEYEASVHRRRPSYIPVPCRPPKERIPSQDLASNVGTRPLESDDDLLPAVPRKLPLEVSPLSTTLSRPPRPPKGIPDGPSLPRKDRLAFKPGAYLENGDPIRSVFVPSKLRSTFLEIASKNTEAGLEMCGILCGLPINNALFVRCLLIPDQRCTSDTCETENEGAMFDYCASEDLLVLGWIHTHPTQTCFMSSRDLHTQAGYQVMMPESIAIVCAPRFQPAYGIFRLTHPPGLDYILDCRHQDTFHQHTIDNIYRETEHPDGHVYESDKLPFYVHDLRTK</sequence>
<dbReference type="PROSITE" id="PS50249">
    <property type="entry name" value="MPN"/>
    <property type="match status" value="1"/>
</dbReference>
<dbReference type="AlphaFoldDB" id="A0A2A9PKE6"/>
<feature type="region of interest" description="Disordered" evidence="9">
    <location>
        <begin position="267"/>
        <end position="336"/>
    </location>
</feature>
<dbReference type="GO" id="GO:0005768">
    <property type="term" value="C:endosome"/>
    <property type="evidence" value="ECO:0007669"/>
    <property type="project" value="TreeGrafter"/>
</dbReference>
<evidence type="ECO:0000256" key="5">
    <source>
        <dbReference type="ARBA" id="ARBA00022786"/>
    </source>
</evidence>
<dbReference type="Gene3D" id="1.20.58.80">
    <property type="entry name" value="Phosphotransferase system, lactose/cellobiose-type IIA subunit"/>
    <property type="match status" value="1"/>
</dbReference>
<dbReference type="GO" id="GO:0140492">
    <property type="term" value="F:metal-dependent deubiquitinase activity"/>
    <property type="evidence" value="ECO:0007669"/>
    <property type="project" value="InterPro"/>
</dbReference>
<dbReference type="FunFam" id="3.40.140.10:FF:000033">
    <property type="entry name" value="AMSH-like protease sst2"/>
    <property type="match status" value="1"/>
</dbReference>
<dbReference type="SUPFAM" id="SSF102712">
    <property type="entry name" value="JAB1/MPN domain"/>
    <property type="match status" value="1"/>
</dbReference>
<evidence type="ECO:0000256" key="8">
    <source>
        <dbReference type="ARBA" id="ARBA00023049"/>
    </source>
</evidence>
<name>A0A2A9PKE6_OPHUN</name>
<dbReference type="EMBL" id="LAZP02000076">
    <property type="protein sequence ID" value="PFH61350.1"/>
    <property type="molecule type" value="Genomic_DNA"/>
</dbReference>
<reference evidence="11 12" key="1">
    <citation type="journal article" date="2015" name="BMC Genomics">
        <title>Gene expression during zombie ant biting behavior reflects the complexity underlying fungal parasitic behavioral manipulation.</title>
        <authorList>
            <person name="de Bekker C."/>
            <person name="Ohm R.A."/>
            <person name="Loreto R.G."/>
            <person name="Sebastian A."/>
            <person name="Albert I."/>
            <person name="Merrow M."/>
            <person name="Brachmann A."/>
            <person name="Hughes D.P."/>
        </authorList>
    </citation>
    <scope>NUCLEOTIDE SEQUENCE [LARGE SCALE GENOMIC DNA]</scope>
    <source>
        <strain evidence="11 12">SC16a</strain>
    </source>
</reference>
<feature type="region of interest" description="Disordered" evidence="9">
    <location>
        <begin position="174"/>
        <end position="250"/>
    </location>
</feature>
<evidence type="ECO:0000259" key="10">
    <source>
        <dbReference type="PROSITE" id="PS50249"/>
    </source>
</evidence>
<comment type="similarity">
    <text evidence="2">Belongs to the peptidase M67C family.</text>
</comment>
<dbReference type="Pfam" id="PF01398">
    <property type="entry name" value="JAB"/>
    <property type="match status" value="1"/>
</dbReference>
<gene>
    <name evidence="11" type="ORF">XA68_17599</name>
</gene>
<keyword evidence="12" id="KW-1185">Reference proteome</keyword>
<dbReference type="STRING" id="268505.A0A2A9PKE6"/>
<dbReference type="Proteomes" id="UP000037136">
    <property type="component" value="Unassembled WGS sequence"/>
</dbReference>
<dbReference type="GO" id="GO:0061578">
    <property type="term" value="F:K63-linked deubiquitinase activity"/>
    <property type="evidence" value="ECO:0007669"/>
    <property type="project" value="InterPro"/>
</dbReference>
<dbReference type="Pfam" id="PF08969">
    <property type="entry name" value="USP8_dimer"/>
    <property type="match status" value="1"/>
</dbReference>
<keyword evidence="4" id="KW-0479">Metal-binding</keyword>
<keyword evidence="3" id="KW-0645">Protease</keyword>
<dbReference type="GO" id="GO:0070536">
    <property type="term" value="P:protein K63-linked deubiquitination"/>
    <property type="evidence" value="ECO:0007669"/>
    <property type="project" value="InterPro"/>
</dbReference>
<evidence type="ECO:0000256" key="2">
    <source>
        <dbReference type="ARBA" id="ARBA00010981"/>
    </source>
</evidence>
<proteinExistence type="inferred from homology"/>
<dbReference type="OrthoDB" id="3640at2759"/>
<evidence type="ECO:0000256" key="4">
    <source>
        <dbReference type="ARBA" id="ARBA00022723"/>
    </source>
</evidence>
<dbReference type="InterPro" id="IPR000555">
    <property type="entry name" value="JAMM/MPN+_dom"/>
</dbReference>
<feature type="domain" description="MPN" evidence="10">
    <location>
        <begin position="357"/>
        <end position="487"/>
    </location>
</feature>
<dbReference type="InterPro" id="IPR037518">
    <property type="entry name" value="MPN"/>
</dbReference>
<dbReference type="GO" id="GO:0046872">
    <property type="term" value="F:metal ion binding"/>
    <property type="evidence" value="ECO:0007669"/>
    <property type="project" value="UniProtKB-KW"/>
</dbReference>
<dbReference type="PANTHER" id="PTHR12947">
    <property type="entry name" value="AMSH-LIKE PROTEASE"/>
    <property type="match status" value="1"/>
</dbReference>
<organism evidence="11 12">
    <name type="scientific">Ophiocordyceps unilateralis</name>
    <name type="common">Zombie-ant fungus</name>
    <name type="synonym">Torrubia unilateralis</name>
    <dbReference type="NCBI Taxonomy" id="268505"/>
    <lineage>
        <taxon>Eukaryota</taxon>
        <taxon>Fungi</taxon>
        <taxon>Dikarya</taxon>
        <taxon>Ascomycota</taxon>
        <taxon>Pezizomycotina</taxon>
        <taxon>Sordariomycetes</taxon>
        <taxon>Hypocreomycetidae</taxon>
        <taxon>Hypocreales</taxon>
        <taxon>Ophiocordycipitaceae</taxon>
        <taxon>Ophiocordyceps</taxon>
    </lineage>
</organism>
<dbReference type="Gene3D" id="3.40.140.10">
    <property type="entry name" value="Cytidine Deaminase, domain 2"/>
    <property type="match status" value="1"/>
</dbReference>
<evidence type="ECO:0000256" key="7">
    <source>
        <dbReference type="ARBA" id="ARBA00022833"/>
    </source>
</evidence>
<dbReference type="GO" id="GO:0016020">
    <property type="term" value="C:membrane"/>
    <property type="evidence" value="ECO:0007669"/>
    <property type="project" value="TreeGrafter"/>
</dbReference>
<evidence type="ECO:0000256" key="6">
    <source>
        <dbReference type="ARBA" id="ARBA00022801"/>
    </source>
</evidence>
<protein>
    <recommendedName>
        <fullName evidence="10">MPN domain-containing protein</fullName>
    </recommendedName>
</protein>
<dbReference type="GO" id="GO:0006508">
    <property type="term" value="P:proteolysis"/>
    <property type="evidence" value="ECO:0007669"/>
    <property type="project" value="UniProtKB-KW"/>
</dbReference>